<dbReference type="InterPro" id="IPR050679">
    <property type="entry name" value="Bact_HTH_transcr_reg"/>
</dbReference>
<dbReference type="SUPFAM" id="SSF46785">
    <property type="entry name" value="Winged helix' DNA-binding domain"/>
    <property type="match status" value="1"/>
</dbReference>
<evidence type="ECO:0000259" key="4">
    <source>
        <dbReference type="PROSITE" id="PS50949"/>
    </source>
</evidence>
<keyword evidence="1" id="KW-0805">Transcription regulation</keyword>
<dbReference type="InterPro" id="IPR000524">
    <property type="entry name" value="Tscrpt_reg_HTH_GntR"/>
</dbReference>
<dbReference type="PROSITE" id="PS50949">
    <property type="entry name" value="HTH_GNTR"/>
    <property type="match status" value="1"/>
</dbReference>
<comment type="caution">
    <text evidence="5">The sequence shown here is derived from an EMBL/GenBank/DDBJ whole genome shotgun (WGS) entry which is preliminary data.</text>
</comment>
<organism evidence="5 6">
    <name type="scientific">Lapidilactobacillus mulanensis</name>
    <dbReference type="NCBI Taxonomy" id="2485999"/>
    <lineage>
        <taxon>Bacteria</taxon>
        <taxon>Bacillati</taxon>
        <taxon>Bacillota</taxon>
        <taxon>Bacilli</taxon>
        <taxon>Lactobacillales</taxon>
        <taxon>Lactobacillaceae</taxon>
        <taxon>Lapidilactobacillus</taxon>
    </lineage>
</organism>
<name>A0ABW4DPL2_9LACO</name>
<dbReference type="InterPro" id="IPR036388">
    <property type="entry name" value="WH-like_DNA-bd_sf"/>
</dbReference>
<dbReference type="InterPro" id="IPR011663">
    <property type="entry name" value="UTRA"/>
</dbReference>
<keyword evidence="2" id="KW-0238">DNA-binding</keyword>
<dbReference type="Proteomes" id="UP001597244">
    <property type="component" value="Unassembled WGS sequence"/>
</dbReference>
<evidence type="ECO:0000313" key="6">
    <source>
        <dbReference type="Proteomes" id="UP001597244"/>
    </source>
</evidence>
<dbReference type="PRINTS" id="PR00035">
    <property type="entry name" value="HTHGNTR"/>
</dbReference>
<sequence>MSEPKYVQIIEVIKQRIKEDIYLPGEMLPNQNDLATELGVSRMTVKKSLDILGKDGYVYSKRGAGTVVRKRMAHKLNSLPIGGYDGLSKELGGPVTSQVIKFAIHFPSLEVQQALELDKNDPVYEIRRLRIVNGQPYGLEHTFLPLKIIPDLNSDIFLGSFYQFLHHDRKLEIGGAQRSLSAEKADGYDQKYLKSYPTDPILQVKQIVYLKDGRPFEISINRHPYAQHHTYTYLDVKHN</sequence>
<dbReference type="RefSeq" id="WP_125578352.1">
    <property type="nucleotide sequence ID" value="NZ_JBHTOF010000092.1"/>
</dbReference>
<dbReference type="Gene3D" id="3.40.1410.10">
    <property type="entry name" value="Chorismate lyase-like"/>
    <property type="match status" value="1"/>
</dbReference>
<evidence type="ECO:0000256" key="1">
    <source>
        <dbReference type="ARBA" id="ARBA00023015"/>
    </source>
</evidence>
<accession>A0ABW4DPL2</accession>
<evidence type="ECO:0000313" key="5">
    <source>
        <dbReference type="EMBL" id="MFD1465987.1"/>
    </source>
</evidence>
<dbReference type="EMBL" id="JBHTOF010000092">
    <property type="protein sequence ID" value="MFD1465987.1"/>
    <property type="molecule type" value="Genomic_DNA"/>
</dbReference>
<dbReference type="InterPro" id="IPR036390">
    <property type="entry name" value="WH_DNA-bd_sf"/>
</dbReference>
<reference evidence="6" key="1">
    <citation type="journal article" date="2019" name="Int. J. Syst. Evol. Microbiol.">
        <title>The Global Catalogue of Microorganisms (GCM) 10K type strain sequencing project: providing services to taxonomists for standard genome sequencing and annotation.</title>
        <authorList>
            <consortium name="The Broad Institute Genomics Platform"/>
            <consortium name="The Broad Institute Genome Sequencing Center for Infectious Disease"/>
            <person name="Wu L."/>
            <person name="Ma J."/>
        </authorList>
    </citation>
    <scope>NUCLEOTIDE SEQUENCE [LARGE SCALE GENOMIC DNA]</scope>
    <source>
        <strain evidence="6">CCM 8951</strain>
    </source>
</reference>
<dbReference type="Pfam" id="PF00392">
    <property type="entry name" value="GntR"/>
    <property type="match status" value="1"/>
</dbReference>
<dbReference type="Pfam" id="PF07702">
    <property type="entry name" value="UTRA"/>
    <property type="match status" value="1"/>
</dbReference>
<keyword evidence="6" id="KW-1185">Reference proteome</keyword>
<gene>
    <name evidence="5" type="ORF">ACFQ4L_07920</name>
</gene>
<proteinExistence type="predicted"/>
<evidence type="ECO:0000256" key="2">
    <source>
        <dbReference type="ARBA" id="ARBA00023125"/>
    </source>
</evidence>
<protein>
    <submittedName>
        <fullName evidence="5">GntR family transcriptional regulator</fullName>
    </submittedName>
</protein>
<dbReference type="PANTHER" id="PTHR44846">
    <property type="entry name" value="MANNOSYL-D-GLYCERATE TRANSPORT/METABOLISM SYSTEM REPRESSOR MNGR-RELATED"/>
    <property type="match status" value="1"/>
</dbReference>
<dbReference type="PANTHER" id="PTHR44846:SF5">
    <property type="entry name" value="HTH-TYPE TRANSCRIPTIONAL REGULATOR GMUR"/>
    <property type="match status" value="1"/>
</dbReference>
<feature type="domain" description="HTH gntR-type" evidence="4">
    <location>
        <begin position="3"/>
        <end position="71"/>
    </location>
</feature>
<dbReference type="CDD" id="cd07377">
    <property type="entry name" value="WHTH_GntR"/>
    <property type="match status" value="1"/>
</dbReference>
<dbReference type="SUPFAM" id="SSF64288">
    <property type="entry name" value="Chorismate lyase-like"/>
    <property type="match status" value="1"/>
</dbReference>
<dbReference type="Gene3D" id="1.10.10.10">
    <property type="entry name" value="Winged helix-like DNA-binding domain superfamily/Winged helix DNA-binding domain"/>
    <property type="match status" value="1"/>
</dbReference>
<keyword evidence="3" id="KW-0804">Transcription</keyword>
<dbReference type="SMART" id="SM00345">
    <property type="entry name" value="HTH_GNTR"/>
    <property type="match status" value="1"/>
</dbReference>
<dbReference type="SMART" id="SM00866">
    <property type="entry name" value="UTRA"/>
    <property type="match status" value="1"/>
</dbReference>
<evidence type="ECO:0000256" key="3">
    <source>
        <dbReference type="ARBA" id="ARBA00023163"/>
    </source>
</evidence>
<dbReference type="InterPro" id="IPR028978">
    <property type="entry name" value="Chorismate_lyase_/UTRA_dom_sf"/>
</dbReference>